<feature type="domain" description="Peptidase M16C associated" evidence="1">
    <location>
        <begin position="463"/>
        <end position="713"/>
    </location>
</feature>
<dbReference type="InterPro" id="IPR007863">
    <property type="entry name" value="Peptidase_M16_C"/>
</dbReference>
<dbReference type="SMART" id="SM01264">
    <property type="entry name" value="M16C_associated"/>
    <property type="match status" value="1"/>
</dbReference>
<dbReference type="GO" id="GO:0046872">
    <property type="term" value="F:metal ion binding"/>
    <property type="evidence" value="ECO:0007669"/>
    <property type="project" value="InterPro"/>
</dbReference>
<dbReference type="Pfam" id="PF00675">
    <property type="entry name" value="Peptidase_M16"/>
    <property type="match status" value="1"/>
</dbReference>
<name>A0A2R6Y466_9BACL</name>
<dbReference type="InterPro" id="IPR055130">
    <property type="entry name" value="PreP_C"/>
</dbReference>
<dbReference type="InterPro" id="IPR011765">
    <property type="entry name" value="Pept_M16_N"/>
</dbReference>
<dbReference type="FunFam" id="3.30.830.10:FF:000034">
    <property type="entry name" value="presequence protease 1, chloroplastic/mitochondrial"/>
    <property type="match status" value="1"/>
</dbReference>
<dbReference type="PANTHER" id="PTHR43016:SF13">
    <property type="entry name" value="PRESEQUENCE PROTEASE, MITOCHONDRIAL"/>
    <property type="match status" value="1"/>
</dbReference>
<dbReference type="Pfam" id="PF22516">
    <property type="entry name" value="PreP_C"/>
    <property type="match status" value="1"/>
</dbReference>
<sequence>MLLDEYIHGFRVLEKTHIEELSADAYTFFHEASGARLIAVLNDDDNKVFSIAFRTPPSSSNGLPHILEHSVLNGSRKYPTKEPFVELAKGSLNTFLNAMTYPDKTVYPVASRNQKDFMNLMDVYLDAVFFPRLYEDPLILMQEGWHYELPSADADTLGLRGVVYNEMKGAYSSPEAVLFQRIQTTLFPDTPYRYDSGGDPEVIPTLDQASFVDFHRTYYHPSNSYIFLYGDLDLPSILKKIDADYLAHFGAREIHADTPLQKPFSAPQTIAYPYALPEGVRADKKDYLSLNYVVGEADEAVTMLALEILQYVLIDSPAAPLKQKILEAGFAEDVFASLETSLRQGIFSIVAKGARKEDLEAFEALVTQELKRYQEEGIPRRLLEAALTRKEFELREADMRGYPKGLVVALNALTTWMHGEDPFLYVRFEPLLKHLKAGLENGLFESILKERLLDNKHAARVVLTAAPGLLEEKEREEDEALRNVLSSLSPQEREEIARQTELLRERQTTPDSPEALSTLPLLEREDIAPVGERIPTEDKTLDRARFLYHPIKTNNISYVNLYFPVGHLTEEELPYASALLYALGKIDTKTRPYSDLIDEINMRTGGLSFQLEAVAPVGETERYDLYVILRLKALTEKLPEAMALAKEIALTSRFDNTDHLFALFSEQRSRQEMGLYDRGHQVTAARLLAAFSPVDAVRDDLRGIGYFLFLKDFLRGLKEEPDRVRERLEQLYSKLFYQDHLIVSLTGEEAEENALRTLWEGWVGDFPTGRPHDARRPFIRRAPREALLAASKVQYVASGGHIGAIDAETFGTYQVLRTILSYDYLWNRVRVQGGAYGSMFQIERSGNFVFASYRDPHLKETLKTYRDVRAYLESFKADEREMTKYVIGTIARLDQPLTPSMKGERGDWLVLTGLTEERLHEERAAILRSDAASIRALAKTFAVLDDAPYVCVMGGRSRLEGEKELFDALTTLIEE</sequence>
<dbReference type="SUPFAM" id="SSF63411">
    <property type="entry name" value="LuxS/MPP-like metallohydrolase"/>
    <property type="match status" value="4"/>
</dbReference>
<dbReference type="Gene3D" id="3.30.830.10">
    <property type="entry name" value="Metalloenzyme, LuxS/M16 peptidase-like"/>
    <property type="match status" value="4"/>
</dbReference>
<proteinExistence type="predicted"/>
<reference evidence="3" key="1">
    <citation type="journal article" date="2018" name="Sci. Rep.">
        <title>Lignite coal burning seam in the remote Altai Mountains harbors a hydrogen-driven thermophilic microbial community.</title>
        <authorList>
            <person name="Kadnikov V.V."/>
            <person name="Mardanov A.V."/>
            <person name="Ivasenko D.A."/>
            <person name="Antsiferov D.V."/>
            <person name="Beletsky A.V."/>
            <person name="Karnachuk O.V."/>
            <person name="Ravin N.V."/>
        </authorList>
    </citation>
    <scope>NUCLEOTIDE SEQUENCE [LARGE SCALE GENOMIC DNA]</scope>
</reference>
<evidence type="ECO:0000313" key="2">
    <source>
        <dbReference type="EMBL" id="PTQ57443.1"/>
    </source>
</evidence>
<dbReference type="Proteomes" id="UP000244338">
    <property type="component" value="Unassembled WGS sequence"/>
</dbReference>
<accession>A0A2R6Y466</accession>
<dbReference type="Pfam" id="PF08367">
    <property type="entry name" value="M16C_assoc"/>
    <property type="match status" value="1"/>
</dbReference>
<dbReference type="EMBL" id="PEBX01000007">
    <property type="protein sequence ID" value="PTQ57443.1"/>
    <property type="molecule type" value="Genomic_DNA"/>
</dbReference>
<gene>
    <name evidence="2" type="ORF">BSOLF_1598</name>
</gene>
<dbReference type="PANTHER" id="PTHR43016">
    <property type="entry name" value="PRESEQUENCE PROTEASE"/>
    <property type="match status" value="1"/>
</dbReference>
<comment type="caution">
    <text evidence="2">The sequence shown here is derived from an EMBL/GenBank/DDBJ whole genome shotgun (WGS) entry which is preliminary data.</text>
</comment>
<dbReference type="Pfam" id="PF05193">
    <property type="entry name" value="Peptidase_M16_C"/>
    <property type="match status" value="1"/>
</dbReference>
<evidence type="ECO:0000313" key="3">
    <source>
        <dbReference type="Proteomes" id="UP000244338"/>
    </source>
</evidence>
<organism evidence="2 3">
    <name type="scientific">Candidatus Carbonibacillus altaicus</name>
    <dbReference type="NCBI Taxonomy" id="2163959"/>
    <lineage>
        <taxon>Bacteria</taxon>
        <taxon>Bacillati</taxon>
        <taxon>Bacillota</taxon>
        <taxon>Bacilli</taxon>
        <taxon>Bacillales</taxon>
        <taxon>Candidatus Carbonibacillus</taxon>
    </lineage>
</organism>
<evidence type="ECO:0000259" key="1">
    <source>
        <dbReference type="SMART" id="SM01264"/>
    </source>
</evidence>
<dbReference type="InterPro" id="IPR011249">
    <property type="entry name" value="Metalloenz_LuxS/M16"/>
</dbReference>
<protein>
    <submittedName>
        <fullName evidence="2">Protein hypA</fullName>
    </submittedName>
</protein>
<dbReference type="InterPro" id="IPR013578">
    <property type="entry name" value="Peptidase_M16C_assoc"/>
</dbReference>
<dbReference type="AlphaFoldDB" id="A0A2R6Y466"/>
<dbReference type="GO" id="GO:0016485">
    <property type="term" value="P:protein processing"/>
    <property type="evidence" value="ECO:0007669"/>
    <property type="project" value="TreeGrafter"/>
</dbReference>
<dbReference type="GO" id="GO:0004222">
    <property type="term" value="F:metalloendopeptidase activity"/>
    <property type="evidence" value="ECO:0007669"/>
    <property type="project" value="TreeGrafter"/>
</dbReference>